<evidence type="ECO:0000259" key="1">
    <source>
        <dbReference type="Pfam" id="PF02579"/>
    </source>
</evidence>
<gene>
    <name evidence="2" type="ORF">AMJ83_01870</name>
</gene>
<dbReference type="PANTHER" id="PTHR42983">
    <property type="entry name" value="DINITROGENASE IRON-MOLYBDENUM COFACTOR PROTEIN-RELATED"/>
    <property type="match status" value="1"/>
</dbReference>
<dbReference type="STRING" id="1703779.AMJ83_01870"/>
<dbReference type="AlphaFoldDB" id="A0A0S8FWW9"/>
<evidence type="ECO:0000313" key="2">
    <source>
        <dbReference type="EMBL" id="KPK64610.1"/>
    </source>
</evidence>
<evidence type="ECO:0000313" key="3">
    <source>
        <dbReference type="Proteomes" id="UP000051373"/>
    </source>
</evidence>
<reference evidence="2 3" key="1">
    <citation type="journal article" date="2015" name="Microbiome">
        <title>Genomic resolution of linkages in carbon, nitrogen, and sulfur cycling among widespread estuary sediment bacteria.</title>
        <authorList>
            <person name="Baker B.J."/>
            <person name="Lazar C.S."/>
            <person name="Teske A.P."/>
            <person name="Dick G.J."/>
        </authorList>
    </citation>
    <scope>NUCLEOTIDE SEQUENCE [LARGE SCALE GENOMIC DNA]</scope>
    <source>
        <strain evidence="2">SM23_42</strain>
    </source>
</reference>
<accession>A0A0S8FWW9</accession>
<dbReference type="PATRIC" id="fig|1703779.3.peg.1933"/>
<organism evidence="2 3">
    <name type="scientific">candidate division WOR_3 bacterium SM23_42</name>
    <dbReference type="NCBI Taxonomy" id="1703779"/>
    <lineage>
        <taxon>Bacteria</taxon>
        <taxon>Bacteria division WOR-3</taxon>
    </lineage>
</organism>
<feature type="domain" description="Dinitrogenase iron-molybdenum cofactor biosynthesis" evidence="1">
    <location>
        <begin position="13"/>
        <end position="103"/>
    </location>
</feature>
<dbReference type="InterPro" id="IPR003731">
    <property type="entry name" value="Di-Nase_FeMo-co_biosynth"/>
</dbReference>
<dbReference type="InterPro" id="IPR036105">
    <property type="entry name" value="DiNase_FeMo-co_biosyn_sf"/>
</dbReference>
<dbReference type="Proteomes" id="UP000051373">
    <property type="component" value="Unassembled WGS sequence"/>
</dbReference>
<dbReference type="CDD" id="cd00851">
    <property type="entry name" value="MTH1175"/>
    <property type="match status" value="1"/>
</dbReference>
<dbReference type="InterPro" id="IPR033913">
    <property type="entry name" value="MTH1175_dom"/>
</dbReference>
<dbReference type="PANTHER" id="PTHR42983:SF1">
    <property type="entry name" value="IRON-MOLYBDENUM PROTEIN"/>
    <property type="match status" value="1"/>
</dbReference>
<dbReference type="EMBL" id="LJUJ01000002">
    <property type="protein sequence ID" value="KPK64610.1"/>
    <property type="molecule type" value="Genomic_DNA"/>
</dbReference>
<sequence length="122" mass="12982">MKICITSQGNNLDSEIDPRFGRCKYFIFVDKDGLEFEAIQNPNVEARGGAGIQSGQLVAGREVEAVLTGNVGPNAFETLKAANIDVITGLSGTVKEAIARYKKGEFEVTQGPSVSSKFGLPS</sequence>
<dbReference type="Gene3D" id="3.30.420.130">
    <property type="entry name" value="Dinitrogenase iron-molybdenum cofactor biosynthesis domain"/>
    <property type="match status" value="1"/>
</dbReference>
<dbReference type="Pfam" id="PF02579">
    <property type="entry name" value="Nitro_FeMo-Co"/>
    <property type="match status" value="1"/>
</dbReference>
<protein>
    <submittedName>
        <fullName evidence="2">Dinitrogenase iron-molybdenum cofactor biosynthesis protein</fullName>
    </submittedName>
</protein>
<proteinExistence type="predicted"/>
<dbReference type="SUPFAM" id="SSF53146">
    <property type="entry name" value="Nitrogenase accessory factor-like"/>
    <property type="match status" value="1"/>
</dbReference>
<name>A0A0S8FWW9_UNCW3</name>
<comment type="caution">
    <text evidence="2">The sequence shown here is derived from an EMBL/GenBank/DDBJ whole genome shotgun (WGS) entry which is preliminary data.</text>
</comment>